<evidence type="ECO:0000313" key="4">
    <source>
        <dbReference type="EMBL" id="VEL11491.1"/>
    </source>
</evidence>
<keyword evidence="1" id="KW-0547">Nucleotide-binding</keyword>
<dbReference type="PANTHER" id="PTHR45991:SF1">
    <property type="entry name" value="PACHYTENE CHECKPOINT PROTEIN 2 HOMOLOG"/>
    <property type="match status" value="1"/>
</dbReference>
<organism evidence="4 5">
    <name type="scientific">Protopolystoma xenopodis</name>
    <dbReference type="NCBI Taxonomy" id="117903"/>
    <lineage>
        <taxon>Eukaryota</taxon>
        <taxon>Metazoa</taxon>
        <taxon>Spiralia</taxon>
        <taxon>Lophotrochozoa</taxon>
        <taxon>Platyhelminthes</taxon>
        <taxon>Monogenea</taxon>
        <taxon>Polyopisthocotylea</taxon>
        <taxon>Polystomatidea</taxon>
        <taxon>Polystomatidae</taxon>
        <taxon>Protopolystoma</taxon>
    </lineage>
</organism>
<dbReference type="InterPro" id="IPR003959">
    <property type="entry name" value="ATPase_AAA_core"/>
</dbReference>
<evidence type="ECO:0000259" key="3">
    <source>
        <dbReference type="SMART" id="SM00382"/>
    </source>
</evidence>
<dbReference type="SUPFAM" id="SSF52540">
    <property type="entry name" value="P-loop containing nucleoside triphosphate hydrolases"/>
    <property type="match status" value="1"/>
</dbReference>
<dbReference type="SMART" id="SM00382">
    <property type="entry name" value="AAA"/>
    <property type="match status" value="1"/>
</dbReference>
<dbReference type="InterPro" id="IPR027417">
    <property type="entry name" value="P-loop_NTPase"/>
</dbReference>
<evidence type="ECO:0000256" key="1">
    <source>
        <dbReference type="ARBA" id="ARBA00022741"/>
    </source>
</evidence>
<evidence type="ECO:0000313" key="5">
    <source>
        <dbReference type="Proteomes" id="UP000784294"/>
    </source>
</evidence>
<reference evidence="4" key="1">
    <citation type="submission" date="2018-11" db="EMBL/GenBank/DDBJ databases">
        <authorList>
            <consortium name="Pathogen Informatics"/>
        </authorList>
    </citation>
    <scope>NUCLEOTIDE SEQUENCE</scope>
</reference>
<dbReference type="GO" id="GO:0051598">
    <property type="term" value="P:meiotic recombination checkpoint signaling"/>
    <property type="evidence" value="ECO:0007669"/>
    <property type="project" value="TreeGrafter"/>
</dbReference>
<proteinExistence type="predicted"/>
<name>A0A3S5B2L6_9PLAT</name>
<dbReference type="InterPro" id="IPR044539">
    <property type="entry name" value="Pch2-like"/>
</dbReference>
<comment type="caution">
    <text evidence="4">The sequence shown here is derived from an EMBL/GenBank/DDBJ whole genome shotgun (WGS) entry which is preliminary data.</text>
</comment>
<dbReference type="GO" id="GO:0005524">
    <property type="term" value="F:ATP binding"/>
    <property type="evidence" value="ECO:0007669"/>
    <property type="project" value="UniProtKB-KW"/>
</dbReference>
<protein>
    <recommendedName>
        <fullName evidence="3">AAA+ ATPase domain-containing protein</fullName>
    </recommendedName>
</protein>
<dbReference type="Proteomes" id="UP000784294">
    <property type="component" value="Unassembled WGS sequence"/>
</dbReference>
<dbReference type="InterPro" id="IPR003593">
    <property type="entry name" value="AAA+_ATPase"/>
</dbReference>
<dbReference type="GO" id="GO:0005694">
    <property type="term" value="C:chromosome"/>
    <property type="evidence" value="ECO:0007669"/>
    <property type="project" value="TreeGrafter"/>
</dbReference>
<dbReference type="OrthoDB" id="10042665at2759"/>
<sequence>MWQMPSMEMAGQWDSLVFDSNVKLDLLNYAQSALLFADKNVDSSVISWNRIVLLHGPPGTGKTSLCRGLADKLAIRLSHRFKASFFIEINTVNLMSKWFSESAQLVSQMFDSLAEHLEAKDHLICLLVDEVESLTAVRRSSACEPSDAIRVVNAVLTHIDQVRKILSILNKFEEGFAP</sequence>
<gene>
    <name evidence="4" type="ORF">PXEA_LOCUS4931</name>
</gene>
<accession>A0A3S5B2L6</accession>
<dbReference type="GO" id="GO:0007131">
    <property type="term" value="P:reciprocal meiotic recombination"/>
    <property type="evidence" value="ECO:0007669"/>
    <property type="project" value="TreeGrafter"/>
</dbReference>
<dbReference type="Gene3D" id="3.40.50.300">
    <property type="entry name" value="P-loop containing nucleotide triphosphate hydrolases"/>
    <property type="match status" value="1"/>
</dbReference>
<dbReference type="EMBL" id="CAAALY010011964">
    <property type="protein sequence ID" value="VEL11491.1"/>
    <property type="molecule type" value="Genomic_DNA"/>
</dbReference>
<keyword evidence="2" id="KW-0067">ATP-binding</keyword>
<keyword evidence="5" id="KW-1185">Reference proteome</keyword>
<dbReference type="AlphaFoldDB" id="A0A3S5B2L6"/>
<evidence type="ECO:0000256" key="2">
    <source>
        <dbReference type="ARBA" id="ARBA00022840"/>
    </source>
</evidence>
<feature type="domain" description="AAA+ ATPase" evidence="3">
    <location>
        <begin position="48"/>
        <end position="172"/>
    </location>
</feature>
<dbReference type="GO" id="GO:0005634">
    <property type="term" value="C:nucleus"/>
    <property type="evidence" value="ECO:0007669"/>
    <property type="project" value="TreeGrafter"/>
</dbReference>
<dbReference type="PANTHER" id="PTHR45991">
    <property type="entry name" value="PACHYTENE CHECKPOINT PROTEIN 2"/>
    <property type="match status" value="1"/>
</dbReference>
<dbReference type="Pfam" id="PF00004">
    <property type="entry name" value="AAA"/>
    <property type="match status" value="1"/>
</dbReference>
<dbReference type="GO" id="GO:0016887">
    <property type="term" value="F:ATP hydrolysis activity"/>
    <property type="evidence" value="ECO:0007669"/>
    <property type="project" value="InterPro"/>
</dbReference>